<dbReference type="Gene3D" id="3.10.450.50">
    <property type="match status" value="1"/>
</dbReference>
<dbReference type="KEGG" id="pasa:BAOM_2675"/>
<dbReference type="Pfam" id="PF12680">
    <property type="entry name" value="SnoaL_2"/>
    <property type="match status" value="1"/>
</dbReference>
<dbReference type="InterPro" id="IPR032710">
    <property type="entry name" value="NTF2-like_dom_sf"/>
</dbReference>
<dbReference type="RefSeq" id="WP_127760532.1">
    <property type="nucleotide sequence ID" value="NZ_CP026095.1"/>
</dbReference>
<protein>
    <submittedName>
        <fullName evidence="1">Polyketide cyclase</fullName>
    </submittedName>
</protein>
<sequence length="132" mass="14850">MNTEHQSKTTLNNKEKAVSFLQLVASGRVSEAYQRHIGPGFRHHNPFFPEDADSLLLAMEESAAQNPHKTLEVKLAIEENETVVVHSHVKQNPNDLGGAVVHIFRFQDERIVELWDIGQSIPENSPNKNGVF</sequence>
<dbReference type="OrthoDB" id="9812089at2"/>
<dbReference type="AlphaFoldDB" id="A0A3T0KSW6"/>
<organism evidence="1 2">
    <name type="scientific">Peribacillus asahii</name>
    <dbReference type="NCBI Taxonomy" id="228899"/>
    <lineage>
        <taxon>Bacteria</taxon>
        <taxon>Bacillati</taxon>
        <taxon>Bacillota</taxon>
        <taxon>Bacilli</taxon>
        <taxon>Bacillales</taxon>
        <taxon>Bacillaceae</taxon>
        <taxon>Peribacillus</taxon>
    </lineage>
</organism>
<dbReference type="InterPro" id="IPR037401">
    <property type="entry name" value="SnoaL-like"/>
</dbReference>
<dbReference type="SUPFAM" id="SSF54427">
    <property type="entry name" value="NTF2-like"/>
    <property type="match status" value="1"/>
</dbReference>
<accession>A0A3T0KSW6</accession>
<proteinExistence type="predicted"/>
<name>A0A3T0KSW6_9BACI</name>
<gene>
    <name evidence="1" type="ORF">BAOM_2675</name>
</gene>
<reference evidence="1 2" key="1">
    <citation type="submission" date="2018-01" db="EMBL/GenBank/DDBJ databases">
        <title>Bacillus asahii Genome sequencing and assembly.</title>
        <authorList>
            <person name="Jiang H."/>
            <person name="Feng Y."/>
            <person name="Zhao F."/>
            <person name="Lin X."/>
        </authorList>
    </citation>
    <scope>NUCLEOTIDE SEQUENCE [LARGE SCALE GENOMIC DNA]</scope>
    <source>
        <strain evidence="1 2">OM18</strain>
    </source>
</reference>
<evidence type="ECO:0000313" key="1">
    <source>
        <dbReference type="EMBL" id="AZV43284.1"/>
    </source>
</evidence>
<dbReference type="EMBL" id="CP026095">
    <property type="protein sequence ID" value="AZV43284.1"/>
    <property type="molecule type" value="Genomic_DNA"/>
</dbReference>
<dbReference type="Proteomes" id="UP000283095">
    <property type="component" value="Chromosome"/>
</dbReference>
<evidence type="ECO:0000313" key="2">
    <source>
        <dbReference type="Proteomes" id="UP000283095"/>
    </source>
</evidence>